<dbReference type="AlphaFoldDB" id="A0A554LJ34"/>
<dbReference type="Proteomes" id="UP000315689">
    <property type="component" value="Unassembled WGS sequence"/>
</dbReference>
<comment type="caution">
    <text evidence="1">The sequence shown here is derived from an EMBL/GenBank/DDBJ whole genome shotgun (WGS) entry which is preliminary data.</text>
</comment>
<name>A0A554LJ34_9BACT</name>
<sequence>MSFEQISDSIVRRFPQKPLVASQICAQAQIVFEDSAQVISFNDGTIKIKTDGVSAIKIRLKSDKVIAKINQKLRQELVERLVIGVS</sequence>
<reference evidence="1 2" key="1">
    <citation type="submission" date="2017-07" db="EMBL/GenBank/DDBJ databases">
        <title>Mechanisms for carbon and nitrogen cycling indicate functional differentiation within the Candidate Phyla Radiation.</title>
        <authorList>
            <person name="Danczak R.E."/>
            <person name="Johnston M.D."/>
            <person name="Kenah C."/>
            <person name="Slattery M."/>
            <person name="Wrighton K.C."/>
            <person name="Wilkins M.J."/>
        </authorList>
    </citation>
    <scope>NUCLEOTIDE SEQUENCE [LARGE SCALE GENOMIC DNA]</scope>
    <source>
        <strain evidence="1">Licking1014_7</strain>
    </source>
</reference>
<protein>
    <recommendedName>
        <fullName evidence="3">DUF721 domain-containing protein</fullName>
    </recommendedName>
</protein>
<evidence type="ECO:0008006" key="3">
    <source>
        <dbReference type="Google" id="ProtNLM"/>
    </source>
</evidence>
<organism evidence="1 2">
    <name type="scientific">Candidatus Berkelbacteria bacterium Licking1014_7</name>
    <dbReference type="NCBI Taxonomy" id="2017147"/>
    <lineage>
        <taxon>Bacteria</taxon>
        <taxon>Candidatus Berkelbacteria</taxon>
    </lineage>
</organism>
<evidence type="ECO:0000313" key="2">
    <source>
        <dbReference type="Proteomes" id="UP000315689"/>
    </source>
</evidence>
<gene>
    <name evidence="1" type="ORF">CEN89_414</name>
</gene>
<dbReference type="EMBL" id="VMGK01000011">
    <property type="protein sequence ID" value="TSC92896.1"/>
    <property type="molecule type" value="Genomic_DNA"/>
</dbReference>
<accession>A0A554LJ34</accession>
<proteinExistence type="predicted"/>
<evidence type="ECO:0000313" key="1">
    <source>
        <dbReference type="EMBL" id="TSC92896.1"/>
    </source>
</evidence>